<proteinExistence type="predicted"/>
<protein>
    <recommendedName>
        <fullName evidence="1">H repeat-associated protein N-terminal domain-containing protein</fullName>
    </recommendedName>
</protein>
<name>A0ABQ2QB23_9GAMM</name>
<evidence type="ECO:0000313" key="3">
    <source>
        <dbReference type="Proteomes" id="UP000654367"/>
    </source>
</evidence>
<dbReference type="Pfam" id="PF13808">
    <property type="entry name" value="DDE_Tnp_1_assoc"/>
    <property type="match status" value="1"/>
</dbReference>
<dbReference type="InterPro" id="IPR032806">
    <property type="entry name" value="YbfD_N"/>
</dbReference>
<evidence type="ECO:0000313" key="2">
    <source>
        <dbReference type="EMBL" id="GGP70175.1"/>
    </source>
</evidence>
<comment type="caution">
    <text evidence="2">The sequence shown here is derived from an EMBL/GenBank/DDBJ whole genome shotgun (WGS) entry which is preliminary data.</text>
</comment>
<evidence type="ECO:0000259" key="1">
    <source>
        <dbReference type="Pfam" id="PF13808"/>
    </source>
</evidence>
<dbReference type="Proteomes" id="UP000654367">
    <property type="component" value="Unassembled WGS sequence"/>
</dbReference>
<organism evidence="2 3">
    <name type="scientific">Shewanella saliphila</name>
    <dbReference type="NCBI Taxonomy" id="2282698"/>
    <lineage>
        <taxon>Bacteria</taxon>
        <taxon>Pseudomonadati</taxon>
        <taxon>Pseudomonadota</taxon>
        <taxon>Gammaproteobacteria</taxon>
        <taxon>Alteromonadales</taxon>
        <taxon>Shewanellaceae</taxon>
        <taxon>Shewanella</taxon>
    </lineage>
</organism>
<dbReference type="InterPro" id="IPR051698">
    <property type="entry name" value="Transposase_11-like"/>
</dbReference>
<reference evidence="3" key="1">
    <citation type="journal article" date="2019" name="Int. J. Syst. Evol. Microbiol.">
        <title>The Global Catalogue of Microorganisms (GCM) 10K type strain sequencing project: providing services to taxonomists for standard genome sequencing and annotation.</title>
        <authorList>
            <consortium name="The Broad Institute Genomics Platform"/>
            <consortium name="The Broad Institute Genome Sequencing Center for Infectious Disease"/>
            <person name="Wu L."/>
            <person name="Ma J."/>
        </authorList>
    </citation>
    <scope>NUCLEOTIDE SEQUENCE [LARGE SCALE GENOMIC DNA]</scope>
    <source>
        <strain evidence="3">JCM 32304</strain>
    </source>
</reference>
<accession>A0ABQ2QB23</accession>
<dbReference type="PANTHER" id="PTHR30298:SF0">
    <property type="entry name" value="PROTEIN YBFL-RELATED"/>
    <property type="match status" value="1"/>
</dbReference>
<gene>
    <name evidence="2" type="ORF">GCM10009409_38520</name>
</gene>
<dbReference type="EMBL" id="BMQV01000072">
    <property type="protein sequence ID" value="GGP70175.1"/>
    <property type="molecule type" value="Genomic_DNA"/>
</dbReference>
<keyword evidence="3" id="KW-1185">Reference proteome</keyword>
<sequence length="81" mass="9209">MTMSTTFLTHFNSITDPRIERCKKHQLIDILLLAICAVLSEAEGGEDIEDFDHLKLDWLKNTVLSLVVYQSMTPSPVLFVD</sequence>
<dbReference type="PANTHER" id="PTHR30298">
    <property type="entry name" value="H REPEAT-ASSOCIATED PREDICTED TRANSPOSASE"/>
    <property type="match status" value="1"/>
</dbReference>
<feature type="domain" description="H repeat-associated protein N-terminal" evidence="1">
    <location>
        <begin position="9"/>
        <end position="63"/>
    </location>
</feature>